<proteinExistence type="predicted"/>
<dbReference type="EMBL" id="CAJNRG010013644">
    <property type="protein sequence ID" value="CAF2150504.1"/>
    <property type="molecule type" value="Genomic_DNA"/>
</dbReference>
<keyword evidence="1" id="KW-0479">Metal-binding</keyword>
<reference evidence="5" key="1">
    <citation type="submission" date="2021-02" db="EMBL/GenBank/DDBJ databases">
        <authorList>
            <person name="Nowell W R."/>
        </authorList>
    </citation>
    <scope>NUCLEOTIDE SEQUENCE</scope>
</reference>
<keyword evidence="2" id="KW-0863">Zinc-finger</keyword>
<dbReference type="EMBL" id="CAJOBI010113873">
    <property type="protein sequence ID" value="CAF4645815.1"/>
    <property type="molecule type" value="Genomic_DNA"/>
</dbReference>
<feature type="domain" description="RanBP2-type" evidence="4">
    <location>
        <begin position="144"/>
        <end position="163"/>
    </location>
</feature>
<dbReference type="InterPro" id="IPR001876">
    <property type="entry name" value="Znf_RanBP2"/>
</dbReference>
<dbReference type="EMBL" id="CAJOBF010000399">
    <property type="protein sequence ID" value="CAF3811226.1"/>
    <property type="molecule type" value="Genomic_DNA"/>
</dbReference>
<evidence type="ECO:0000256" key="2">
    <source>
        <dbReference type="ARBA" id="ARBA00022771"/>
    </source>
</evidence>
<evidence type="ECO:0000313" key="8">
    <source>
        <dbReference type="EMBL" id="CAF2150504.1"/>
    </source>
</evidence>
<evidence type="ECO:0000256" key="1">
    <source>
        <dbReference type="ARBA" id="ARBA00022723"/>
    </source>
</evidence>
<dbReference type="EMBL" id="CAJNOW010000184">
    <property type="protein sequence ID" value="CAF1265084.1"/>
    <property type="molecule type" value="Genomic_DNA"/>
</dbReference>
<dbReference type="Proteomes" id="UP000663842">
    <property type="component" value="Unassembled WGS sequence"/>
</dbReference>
<evidence type="ECO:0000313" key="10">
    <source>
        <dbReference type="EMBL" id="CAF4645815.1"/>
    </source>
</evidence>
<evidence type="ECO:0000259" key="4">
    <source>
        <dbReference type="PROSITE" id="PS01358"/>
    </source>
</evidence>
<accession>A0A815B1W6</accession>
<sequence length="170" mass="19100">MGNMQSGNENCNINDLAFGTAANAVTGDGIVAEVSKLPAKYFGGQAIENDASMHQLHNDLLSFDESIKRIFRRKETTQSQNNLPAPDEYYYEDQESMPTTESTDTMVDQNYLKPTFLDRNIPLSSISVAESMNDRVKNTHRIIWRCTNCTAENKITEHACRRCGLAETKL</sequence>
<dbReference type="Proteomes" id="UP000663834">
    <property type="component" value="Unassembled WGS sequence"/>
</dbReference>
<dbReference type="Proteomes" id="UP000663824">
    <property type="component" value="Unassembled WGS sequence"/>
</dbReference>
<dbReference type="Proteomes" id="UP000663887">
    <property type="component" value="Unassembled WGS sequence"/>
</dbReference>
<dbReference type="EMBL" id="CAJNRE010000641">
    <property type="protein sequence ID" value="CAF1929600.1"/>
    <property type="molecule type" value="Genomic_DNA"/>
</dbReference>
<dbReference type="Proteomes" id="UP000676336">
    <property type="component" value="Unassembled WGS sequence"/>
</dbReference>
<evidence type="ECO:0000313" key="5">
    <source>
        <dbReference type="EMBL" id="CAF1265084.1"/>
    </source>
</evidence>
<dbReference type="OrthoDB" id="10050901at2759"/>
<dbReference type="AlphaFoldDB" id="A0A815B1W6"/>
<protein>
    <recommendedName>
        <fullName evidence="4">RanBP2-type domain-containing protein</fullName>
    </recommendedName>
</protein>
<evidence type="ECO:0000313" key="6">
    <source>
        <dbReference type="EMBL" id="CAF1414869.1"/>
    </source>
</evidence>
<evidence type="ECO:0000256" key="3">
    <source>
        <dbReference type="ARBA" id="ARBA00022833"/>
    </source>
</evidence>
<organism evidence="5 11">
    <name type="scientific">Rotaria magnacalcarata</name>
    <dbReference type="NCBI Taxonomy" id="392030"/>
    <lineage>
        <taxon>Eukaryota</taxon>
        <taxon>Metazoa</taxon>
        <taxon>Spiralia</taxon>
        <taxon>Gnathifera</taxon>
        <taxon>Rotifera</taxon>
        <taxon>Eurotatoria</taxon>
        <taxon>Bdelloidea</taxon>
        <taxon>Philodinida</taxon>
        <taxon>Philodinidae</taxon>
        <taxon>Rotaria</taxon>
    </lineage>
</organism>
<dbReference type="GO" id="GO:0008270">
    <property type="term" value="F:zinc ion binding"/>
    <property type="evidence" value="ECO:0007669"/>
    <property type="project" value="UniProtKB-KW"/>
</dbReference>
<evidence type="ECO:0000313" key="9">
    <source>
        <dbReference type="EMBL" id="CAF3811226.1"/>
    </source>
</evidence>
<dbReference type="EMBL" id="CAJNOV010010639">
    <property type="protein sequence ID" value="CAF1414869.1"/>
    <property type="molecule type" value="Genomic_DNA"/>
</dbReference>
<name>A0A815B1W6_9BILA</name>
<evidence type="ECO:0000313" key="11">
    <source>
        <dbReference type="Proteomes" id="UP000663834"/>
    </source>
</evidence>
<evidence type="ECO:0000313" key="7">
    <source>
        <dbReference type="EMBL" id="CAF1929600.1"/>
    </source>
</evidence>
<gene>
    <name evidence="6" type="ORF">CJN711_LOCUS22697</name>
    <name evidence="5" type="ORF">KQP761_LOCUS3008</name>
    <name evidence="7" type="ORF">MBJ925_LOCUS3950</name>
    <name evidence="10" type="ORF">SMN809_LOCUS40887</name>
    <name evidence="9" type="ORF">UXM345_LOCUS5392</name>
    <name evidence="8" type="ORF">XDN619_LOCUS28564</name>
</gene>
<comment type="caution">
    <text evidence="5">The sequence shown here is derived from an EMBL/GenBank/DDBJ whole genome shotgun (WGS) entry which is preliminary data.</text>
</comment>
<keyword evidence="3" id="KW-0862">Zinc</keyword>
<dbReference type="PROSITE" id="PS01358">
    <property type="entry name" value="ZF_RANBP2_1"/>
    <property type="match status" value="1"/>
</dbReference>
<dbReference type="Proteomes" id="UP000663855">
    <property type="component" value="Unassembled WGS sequence"/>
</dbReference>